<dbReference type="Pfam" id="PF06293">
    <property type="entry name" value="Kdo"/>
    <property type="match status" value="1"/>
</dbReference>
<evidence type="ECO:0000256" key="2">
    <source>
        <dbReference type="ARBA" id="ARBA00004713"/>
    </source>
</evidence>
<dbReference type="EC" id="2.7.1.166" evidence="4 15"/>
<organism evidence="16 17">
    <name type="scientific">Aliidiomarina taiwanensis</name>
    <dbReference type="NCBI Taxonomy" id="946228"/>
    <lineage>
        <taxon>Bacteria</taxon>
        <taxon>Pseudomonadati</taxon>
        <taxon>Pseudomonadota</taxon>
        <taxon>Gammaproteobacteria</taxon>
        <taxon>Alteromonadales</taxon>
        <taxon>Idiomarinaceae</taxon>
        <taxon>Aliidiomarina</taxon>
    </lineage>
</organism>
<dbReference type="GO" id="GO:0016301">
    <property type="term" value="F:kinase activity"/>
    <property type="evidence" value="ECO:0007669"/>
    <property type="project" value="UniProtKB-KW"/>
</dbReference>
<evidence type="ECO:0000256" key="12">
    <source>
        <dbReference type="ARBA" id="ARBA00023136"/>
    </source>
</evidence>
<protein>
    <recommendedName>
        <fullName evidence="13 15">3-deoxy-D-manno-octulosonic acid kinase</fullName>
        <shortName evidence="15">Kdo kinase</shortName>
        <ecNumber evidence="4 15">2.7.1.166</ecNumber>
    </recommendedName>
</protein>
<keyword evidence="5 15" id="KW-1003">Cell membrane</keyword>
<evidence type="ECO:0000256" key="11">
    <source>
        <dbReference type="ARBA" id="ARBA00022985"/>
    </source>
</evidence>
<evidence type="ECO:0000256" key="3">
    <source>
        <dbReference type="ARBA" id="ARBA00010327"/>
    </source>
</evidence>
<dbReference type="Gene3D" id="1.10.510.10">
    <property type="entry name" value="Transferase(Phosphotransferase) domain 1"/>
    <property type="match status" value="1"/>
</dbReference>
<keyword evidence="10 15" id="KW-0067">ATP-binding</keyword>
<comment type="subcellular location">
    <subcellularLocation>
        <location evidence="1 15">Cell inner membrane</location>
        <topology evidence="1 15">Peripheral membrane protein</topology>
        <orientation evidence="1 15">Cytoplasmic side</orientation>
    </subcellularLocation>
</comment>
<evidence type="ECO:0000256" key="4">
    <source>
        <dbReference type="ARBA" id="ARBA00011988"/>
    </source>
</evidence>
<keyword evidence="12 15" id="KW-0472">Membrane</keyword>
<comment type="similarity">
    <text evidence="3 15">Belongs to the protein kinase superfamily. KdkA/RfaP family.</text>
</comment>
<dbReference type="AlphaFoldDB" id="A0A432X9H9"/>
<accession>A0A432X9H9</accession>
<dbReference type="GO" id="GO:0005886">
    <property type="term" value="C:plasma membrane"/>
    <property type="evidence" value="ECO:0007669"/>
    <property type="project" value="UniProtKB-SubCell"/>
</dbReference>
<sequence length="252" mass="28995">MMTQNHLVTQVEGLTESYFQAPFWQQHKAVTGTSGGRNTVWFVAPEKVLSQATEVNVQAQEWVLRHYYRGGLPGKFIRRSFVYTGLSRTRSMAEYQMLLDMGKAQLPVPKPVAALVKRRGITYQASLLIERIPHTQDVGRLLLQQSLNEEEWMTVGATVRRFHLAGVYHSDLNCKNILWRALDQQAFLIDFDRCGMKPRPYTSSQILSWQMSNLQRLLRSFEKELANTPSGSRFHWQPADWQAFMAGYSKAP</sequence>
<dbReference type="UniPathway" id="UPA00958"/>
<keyword evidence="17" id="KW-1185">Reference proteome</keyword>
<dbReference type="OrthoDB" id="6854449at2"/>
<dbReference type="NCBIfam" id="NF002475">
    <property type="entry name" value="PRK01723.1"/>
    <property type="match status" value="1"/>
</dbReference>
<evidence type="ECO:0000256" key="13">
    <source>
        <dbReference type="ARBA" id="ARBA00029511"/>
    </source>
</evidence>
<keyword evidence="8 15" id="KW-0547">Nucleotide-binding</keyword>
<dbReference type="EMBL" id="PIPQ01000001">
    <property type="protein sequence ID" value="RUO44072.1"/>
    <property type="molecule type" value="Genomic_DNA"/>
</dbReference>
<comment type="caution">
    <text evidence="16">The sequence shown here is derived from an EMBL/GenBank/DDBJ whole genome shotgun (WGS) entry which is preliminary data.</text>
</comment>
<dbReference type="InterPro" id="IPR011009">
    <property type="entry name" value="Kinase-like_dom_sf"/>
</dbReference>
<proteinExistence type="inferred from homology"/>
<keyword evidence="6 15" id="KW-0997">Cell inner membrane</keyword>
<name>A0A432X9H9_9GAMM</name>
<comment type="function">
    <text evidence="15">Catalyzes the ATP-dependent phosphorylation of the 3-deoxy-D-manno-octulosonic acid (Kdo) residue in Kdo-lipid IV(A) at the 4-OH position.</text>
</comment>
<reference evidence="16 17" key="1">
    <citation type="journal article" date="2011" name="Front. Microbiol.">
        <title>Genomic signatures of strain selection and enhancement in Bacillus atrophaeus var. globigii, a historical biowarfare simulant.</title>
        <authorList>
            <person name="Gibbons H.S."/>
            <person name="Broomall S.M."/>
            <person name="McNew L.A."/>
            <person name="Daligault H."/>
            <person name="Chapman C."/>
            <person name="Bruce D."/>
            <person name="Karavis M."/>
            <person name="Krepps M."/>
            <person name="McGregor P.A."/>
            <person name="Hong C."/>
            <person name="Park K.H."/>
            <person name="Akmal A."/>
            <person name="Feldman A."/>
            <person name="Lin J.S."/>
            <person name="Chang W.E."/>
            <person name="Higgs B.W."/>
            <person name="Demirev P."/>
            <person name="Lindquist J."/>
            <person name="Liem A."/>
            <person name="Fochler E."/>
            <person name="Read T.D."/>
            <person name="Tapia R."/>
            <person name="Johnson S."/>
            <person name="Bishop-Lilly K.A."/>
            <person name="Detter C."/>
            <person name="Han C."/>
            <person name="Sozhamannan S."/>
            <person name="Rosenzweig C.N."/>
            <person name="Skowronski E.W."/>
        </authorList>
    </citation>
    <scope>NUCLEOTIDE SEQUENCE [LARGE SCALE GENOMIC DNA]</scope>
    <source>
        <strain evidence="16 17">AIT1</strain>
    </source>
</reference>
<keyword evidence="9 15" id="KW-0418">Kinase</keyword>
<evidence type="ECO:0000256" key="8">
    <source>
        <dbReference type="ARBA" id="ARBA00022741"/>
    </source>
</evidence>
<evidence type="ECO:0000256" key="9">
    <source>
        <dbReference type="ARBA" id="ARBA00022777"/>
    </source>
</evidence>
<keyword evidence="7 15" id="KW-0808">Transferase</keyword>
<evidence type="ECO:0000256" key="5">
    <source>
        <dbReference type="ARBA" id="ARBA00022475"/>
    </source>
</evidence>
<evidence type="ECO:0000256" key="10">
    <source>
        <dbReference type="ARBA" id="ARBA00022840"/>
    </source>
</evidence>
<dbReference type="RefSeq" id="WP_126756470.1">
    <property type="nucleotide sequence ID" value="NZ_PIPQ01000001.1"/>
</dbReference>
<gene>
    <name evidence="15" type="primary">kdkA</name>
    <name evidence="16" type="ORF">CWE15_02545</name>
</gene>
<keyword evidence="11 15" id="KW-0448">Lipopolysaccharide biosynthesis</keyword>
<evidence type="ECO:0000256" key="14">
    <source>
        <dbReference type="ARBA" id="ARBA00034417"/>
    </source>
</evidence>
<evidence type="ECO:0000256" key="15">
    <source>
        <dbReference type="HAMAP-Rule" id="MF_00521"/>
    </source>
</evidence>
<dbReference type="GO" id="GO:0005524">
    <property type="term" value="F:ATP binding"/>
    <property type="evidence" value="ECO:0007669"/>
    <property type="project" value="UniProtKB-UniRule"/>
</dbReference>
<evidence type="ECO:0000313" key="16">
    <source>
        <dbReference type="EMBL" id="RUO44072.1"/>
    </source>
</evidence>
<dbReference type="InterPro" id="IPR022826">
    <property type="entry name" value="KDO_kinase"/>
</dbReference>
<evidence type="ECO:0000256" key="6">
    <source>
        <dbReference type="ARBA" id="ARBA00022519"/>
    </source>
</evidence>
<comment type="catalytic activity">
    <reaction evidence="14 15">
        <text>an alpha-Kdo-(2-&gt;6)-lipid IVA + ATP = a 4-O-phospho-alpha-Kdo-(2-&gt;6)-lipid IVA + ADP + H(+)</text>
        <dbReference type="Rhea" id="RHEA:74271"/>
        <dbReference type="ChEBI" id="CHEBI:15378"/>
        <dbReference type="ChEBI" id="CHEBI:30616"/>
        <dbReference type="ChEBI" id="CHEBI:176428"/>
        <dbReference type="ChEBI" id="CHEBI:193140"/>
        <dbReference type="ChEBI" id="CHEBI:456216"/>
        <dbReference type="EC" id="2.7.1.166"/>
    </reaction>
</comment>
<dbReference type="GO" id="GO:0016773">
    <property type="term" value="F:phosphotransferase activity, alcohol group as acceptor"/>
    <property type="evidence" value="ECO:0007669"/>
    <property type="project" value="UniProtKB-UniRule"/>
</dbReference>
<dbReference type="HAMAP" id="MF_00521">
    <property type="entry name" value="KDO_kinase"/>
    <property type="match status" value="1"/>
</dbReference>
<feature type="active site" evidence="15">
    <location>
        <position position="171"/>
    </location>
</feature>
<dbReference type="Proteomes" id="UP000286976">
    <property type="component" value="Unassembled WGS sequence"/>
</dbReference>
<dbReference type="GO" id="GO:0009244">
    <property type="term" value="P:lipopolysaccharide core region biosynthetic process"/>
    <property type="evidence" value="ECO:0007669"/>
    <property type="project" value="UniProtKB-UniRule"/>
</dbReference>
<evidence type="ECO:0000313" key="17">
    <source>
        <dbReference type="Proteomes" id="UP000286976"/>
    </source>
</evidence>
<evidence type="ECO:0000256" key="1">
    <source>
        <dbReference type="ARBA" id="ARBA00004515"/>
    </source>
</evidence>
<evidence type="ECO:0000256" key="7">
    <source>
        <dbReference type="ARBA" id="ARBA00022679"/>
    </source>
</evidence>
<comment type="pathway">
    <text evidence="2 15">Bacterial outer membrane biogenesis; LPS core biosynthesis.</text>
</comment>
<dbReference type="SUPFAM" id="SSF56112">
    <property type="entry name" value="Protein kinase-like (PK-like)"/>
    <property type="match status" value="1"/>
</dbReference>